<sequence>MQADQLHLFIDLTNPIAICQYILAQKREWLQRTAFTALEAGEILCD</sequence>
<organism evidence="1 2">
    <name type="scientific">Mesorhizobium plurifarium</name>
    <dbReference type="NCBI Taxonomy" id="69974"/>
    <lineage>
        <taxon>Bacteria</taxon>
        <taxon>Pseudomonadati</taxon>
        <taxon>Pseudomonadota</taxon>
        <taxon>Alphaproteobacteria</taxon>
        <taxon>Hyphomicrobiales</taxon>
        <taxon>Phyllobacteriaceae</taxon>
        <taxon>Mesorhizobium</taxon>
    </lineage>
</organism>
<evidence type="ECO:0000313" key="2">
    <source>
        <dbReference type="Proteomes" id="UP000045285"/>
    </source>
</evidence>
<proteinExistence type="predicted"/>
<dbReference type="EMBL" id="CCMZ01000003">
    <property type="protein sequence ID" value="CDX12201.1"/>
    <property type="molecule type" value="Genomic_DNA"/>
</dbReference>
<evidence type="ECO:0000313" key="1">
    <source>
        <dbReference type="EMBL" id="CDX12201.1"/>
    </source>
</evidence>
<keyword evidence="2" id="KW-1185">Reference proteome</keyword>
<reference evidence="2" key="1">
    <citation type="submission" date="2014-08" db="EMBL/GenBank/DDBJ databases">
        <authorList>
            <person name="Moulin L."/>
        </authorList>
    </citation>
    <scope>NUCLEOTIDE SEQUENCE [LARGE SCALE GENOMIC DNA]</scope>
</reference>
<accession>A0A090DAL2</accession>
<dbReference type="Proteomes" id="UP000045285">
    <property type="component" value="Unassembled WGS sequence"/>
</dbReference>
<gene>
    <name evidence="1" type="ORF">MPL3356_110385</name>
</gene>
<protein>
    <submittedName>
        <fullName evidence="1">Uncharacterized protein</fullName>
    </submittedName>
</protein>
<name>A0A090DAL2_MESPL</name>
<dbReference type="AlphaFoldDB" id="A0A090DAL2"/>